<feature type="repeat" description="ANK" evidence="3">
    <location>
        <begin position="310"/>
        <end position="342"/>
    </location>
</feature>
<dbReference type="PROSITE" id="PS50297">
    <property type="entry name" value="ANK_REP_REGION"/>
    <property type="match status" value="7"/>
</dbReference>
<feature type="region of interest" description="Disordered" evidence="4">
    <location>
        <begin position="1171"/>
        <end position="1193"/>
    </location>
</feature>
<dbReference type="Pfam" id="PF00531">
    <property type="entry name" value="Death"/>
    <property type="match status" value="1"/>
</dbReference>
<feature type="repeat" description="ANK" evidence="3">
    <location>
        <begin position="343"/>
        <end position="375"/>
    </location>
</feature>
<accession>A0A6J8E9B2</accession>
<dbReference type="PRINTS" id="PR01415">
    <property type="entry name" value="ANKYRIN"/>
</dbReference>
<evidence type="ECO:0000256" key="3">
    <source>
        <dbReference type="PROSITE-ProRule" id="PRU00023"/>
    </source>
</evidence>
<dbReference type="SMART" id="SM00248">
    <property type="entry name" value="ANK"/>
    <property type="match status" value="10"/>
</dbReference>
<reference evidence="6 7" key="1">
    <citation type="submission" date="2020-06" db="EMBL/GenBank/DDBJ databases">
        <authorList>
            <person name="Li R."/>
            <person name="Bekaert M."/>
        </authorList>
    </citation>
    <scope>NUCLEOTIDE SEQUENCE [LARGE SCALE GENOMIC DNA]</scope>
    <source>
        <strain evidence="7">wild</strain>
    </source>
</reference>
<dbReference type="InterPro" id="IPR000488">
    <property type="entry name" value="Death_dom"/>
</dbReference>
<protein>
    <submittedName>
        <fullName evidence="6">DAPK</fullName>
        <ecNumber evidence="6">2.7.11.1</ecNumber>
    </submittedName>
</protein>
<dbReference type="CDD" id="cd08782">
    <property type="entry name" value="Death_DAPK1"/>
    <property type="match status" value="1"/>
</dbReference>
<feature type="domain" description="Death" evidence="5">
    <location>
        <begin position="1077"/>
        <end position="1158"/>
    </location>
</feature>
<dbReference type="AlphaFoldDB" id="A0A6J8E9B2"/>
<dbReference type="InterPro" id="IPR036770">
    <property type="entry name" value="Ankyrin_rpt-contain_sf"/>
</dbReference>
<evidence type="ECO:0000256" key="4">
    <source>
        <dbReference type="SAM" id="MobiDB-lite"/>
    </source>
</evidence>
<dbReference type="PANTHER" id="PTHR24171:SF8">
    <property type="entry name" value="BRCA1-ASSOCIATED RING DOMAIN PROTEIN 1"/>
    <property type="match status" value="1"/>
</dbReference>
<dbReference type="PANTHER" id="PTHR24171">
    <property type="entry name" value="ANKYRIN REPEAT DOMAIN-CONTAINING PROTEIN 39-RELATED"/>
    <property type="match status" value="1"/>
</dbReference>
<name>A0A6J8E9B2_MYTCO</name>
<gene>
    <name evidence="6" type="ORF">MCOR_49355</name>
</gene>
<keyword evidence="6" id="KW-0808">Transferase</keyword>
<evidence type="ECO:0000259" key="5">
    <source>
        <dbReference type="PROSITE" id="PS50017"/>
    </source>
</evidence>
<proteinExistence type="predicted"/>
<evidence type="ECO:0000313" key="7">
    <source>
        <dbReference type="Proteomes" id="UP000507470"/>
    </source>
</evidence>
<organism evidence="6 7">
    <name type="scientific">Mytilus coruscus</name>
    <name type="common">Sea mussel</name>
    <dbReference type="NCBI Taxonomy" id="42192"/>
    <lineage>
        <taxon>Eukaryota</taxon>
        <taxon>Metazoa</taxon>
        <taxon>Spiralia</taxon>
        <taxon>Lophotrochozoa</taxon>
        <taxon>Mollusca</taxon>
        <taxon>Bivalvia</taxon>
        <taxon>Autobranchia</taxon>
        <taxon>Pteriomorphia</taxon>
        <taxon>Mytilida</taxon>
        <taxon>Mytiloidea</taxon>
        <taxon>Mytilidae</taxon>
        <taxon>Mytilinae</taxon>
        <taxon>Mytilus</taxon>
    </lineage>
</organism>
<feature type="repeat" description="ANK" evidence="3">
    <location>
        <begin position="277"/>
        <end position="309"/>
    </location>
</feature>
<dbReference type="GO" id="GO:0007165">
    <property type="term" value="P:signal transduction"/>
    <property type="evidence" value="ECO:0007669"/>
    <property type="project" value="InterPro"/>
</dbReference>
<feature type="repeat" description="ANK" evidence="3">
    <location>
        <begin position="410"/>
        <end position="442"/>
    </location>
</feature>
<evidence type="ECO:0000313" key="6">
    <source>
        <dbReference type="EMBL" id="CAC5416768.1"/>
    </source>
</evidence>
<dbReference type="Proteomes" id="UP000507470">
    <property type="component" value="Unassembled WGS sequence"/>
</dbReference>
<dbReference type="Gene3D" id="1.25.40.20">
    <property type="entry name" value="Ankyrin repeat-containing domain"/>
    <property type="match status" value="3"/>
</dbReference>
<dbReference type="SUPFAM" id="SSF47986">
    <property type="entry name" value="DEATH domain"/>
    <property type="match status" value="1"/>
</dbReference>
<sequence length="1193" mass="132782">MTDHSALHETDEISFNYKNVAKKSDKSSIAENFDVDSGLVMQFDDSDNGNDSIPDGSLQKFDNICLFHEEDKGENSNTFHNSLNNNSKTTTAKPYICKFESEYGDFEWDSEMTEESEDSGTIELTGSHSLISEGFLEEDFIEMEEIVSGEISDKEEFTDNQSVTISNIFEEKAENFVMAALFGASEEGNLQGIKDLVKMAQNIDLLATNKHGETALHMAASGGHTEIIKYLQSKGADVNVVDKNVDGLIYWAARQGQLEVIKYLKEENVSLDTQNKSGESALHVAARYGHSAVIAYLVSEGAELNQQDTLGDTALHSAAWHGFNQIVASLSSGGADLNKQNKDGETSLHCAAARGYLDSVKTLLDSGAPINQIDKMGCTALHLACNRRHSNIAMLLLHAGCDIDTVEKESGDSPLHCAVKEGMTAVVQTMCGYGCQPNVVNKVGLTPLHIASKDGHSEIVRALLLRGANPDLYYKDGVTAEIMALAQGYTDISDILSKVKGDKGEVYVSQLVPLPQALSRIKLKIFGASGVGKTTFIESMKCGMFSGFFRRSSTKLSSQSATSITKGRDGKLSRQYSLPIPLTYSVSNPTYTKGINVQQTNISGNFYQRYHKRKVIHGTNRGELTTCVYDVIKGYSGRLPVRPKILLIATHADKERCPKNSRGEHTATDNIRTVYNRAQEMFGSDIELVERIFIMDAHAALSHDMKAIKHQLCLVKGQISKDLPKSSRFFDAMVLQLVSWRRASSSFPVLSWQQFIDYVRAKVNPLAGDEHMKHLVKQLQFTGEVIYLESDTGQDLVVLNPHWLCSDIIGNLISHEKIIQSRITGCFTVDDFQLMYPETDALDLLQVLETLEVCTQCDSDGEIEYEFPCLNFVETLNGLWQRDTKRFGDGVYGGVRIQSSPFYVNQLVHLFPRIQVLLRRTVLHETEDPEAELYQWHYGSKYCCADLEGMISMDPMFDCIEIKVRGPNDKRTQIFYFLEDFINVVEQVILNVCPGVCTERHILSSQELKDHHRNVRAYSPKEMIKMQLEKKTCLTLCDSKQEEFSDIVCMGSNEIVQNICLGVDLPVSHLTIHSRQRLAQVLDPADKMGRDWCLLAVSLGLEHLLPVLDTIDGSIESKTDRVLVEWSKVCTNPTIGQLISKLKELHREDAIEVLLQSGPIFKVVVYDDHSTDDSQVAGPTGTDSTNTLSNVSR</sequence>
<feature type="repeat" description="ANK" evidence="3">
    <location>
        <begin position="211"/>
        <end position="243"/>
    </location>
</feature>
<evidence type="ECO:0000256" key="1">
    <source>
        <dbReference type="ARBA" id="ARBA00022737"/>
    </source>
</evidence>
<dbReference type="PROSITE" id="PS50088">
    <property type="entry name" value="ANK_REPEAT"/>
    <property type="match status" value="7"/>
</dbReference>
<dbReference type="SMART" id="SM00005">
    <property type="entry name" value="DEATH"/>
    <property type="match status" value="1"/>
</dbReference>
<dbReference type="GO" id="GO:0004674">
    <property type="term" value="F:protein serine/threonine kinase activity"/>
    <property type="evidence" value="ECO:0007669"/>
    <property type="project" value="UniProtKB-EC"/>
</dbReference>
<dbReference type="OrthoDB" id="504170at2759"/>
<keyword evidence="2 3" id="KW-0040">ANK repeat</keyword>
<evidence type="ECO:0000256" key="2">
    <source>
        <dbReference type="ARBA" id="ARBA00023043"/>
    </source>
</evidence>
<keyword evidence="7" id="KW-1185">Reference proteome</keyword>
<dbReference type="InterPro" id="IPR002110">
    <property type="entry name" value="Ankyrin_rpt"/>
</dbReference>
<dbReference type="SUPFAM" id="SSF48403">
    <property type="entry name" value="Ankyrin repeat"/>
    <property type="match status" value="1"/>
</dbReference>
<dbReference type="PROSITE" id="PS50017">
    <property type="entry name" value="DEATH_DOMAIN"/>
    <property type="match status" value="1"/>
</dbReference>
<feature type="repeat" description="ANK" evidence="3">
    <location>
        <begin position="376"/>
        <end position="408"/>
    </location>
</feature>
<keyword evidence="1" id="KW-0677">Repeat</keyword>
<dbReference type="EMBL" id="CACVKT020008682">
    <property type="protein sequence ID" value="CAC5416768.1"/>
    <property type="molecule type" value="Genomic_DNA"/>
</dbReference>
<dbReference type="Pfam" id="PF12796">
    <property type="entry name" value="Ank_2"/>
    <property type="match status" value="3"/>
</dbReference>
<dbReference type="EC" id="2.7.11.1" evidence="6"/>
<feature type="compositionally biased region" description="Polar residues" evidence="4">
    <location>
        <begin position="1181"/>
        <end position="1193"/>
    </location>
</feature>
<dbReference type="Gene3D" id="1.10.533.10">
    <property type="entry name" value="Death Domain, Fas"/>
    <property type="match status" value="1"/>
</dbReference>
<dbReference type="Pfam" id="PF00023">
    <property type="entry name" value="Ank"/>
    <property type="match status" value="1"/>
</dbReference>
<dbReference type="InterPro" id="IPR011029">
    <property type="entry name" value="DEATH-like_dom_sf"/>
</dbReference>
<feature type="repeat" description="ANK" evidence="3">
    <location>
        <begin position="443"/>
        <end position="475"/>
    </location>
</feature>